<dbReference type="Proteomes" id="UP000077248">
    <property type="component" value="Unassembled WGS sequence"/>
</dbReference>
<feature type="region of interest" description="Disordered" evidence="1">
    <location>
        <begin position="785"/>
        <end position="810"/>
    </location>
</feature>
<proteinExistence type="predicted"/>
<dbReference type="SUPFAM" id="SSF69065">
    <property type="entry name" value="RNase III domain-like"/>
    <property type="match status" value="1"/>
</dbReference>
<name>A0A177DT36_ALTAL</name>
<evidence type="ECO:0000259" key="2">
    <source>
        <dbReference type="PROSITE" id="PS50142"/>
    </source>
</evidence>
<feature type="region of interest" description="Disordered" evidence="1">
    <location>
        <begin position="667"/>
        <end position="686"/>
    </location>
</feature>
<dbReference type="KEGG" id="aalt:CC77DRAFT_788520"/>
<dbReference type="VEuPathDB" id="FungiDB:CC77DRAFT_788520"/>
<dbReference type="InterPro" id="IPR036389">
    <property type="entry name" value="RNase_III_sf"/>
</dbReference>
<feature type="domain" description="RNase III" evidence="2">
    <location>
        <begin position="112"/>
        <end position="249"/>
    </location>
</feature>
<dbReference type="GO" id="GO:0004525">
    <property type="term" value="F:ribonuclease III activity"/>
    <property type="evidence" value="ECO:0007669"/>
    <property type="project" value="InterPro"/>
</dbReference>
<dbReference type="Gene3D" id="1.10.1520.10">
    <property type="entry name" value="Ribonuclease III domain"/>
    <property type="match status" value="1"/>
</dbReference>
<dbReference type="STRING" id="5599.A0A177DT36"/>
<evidence type="ECO:0000256" key="1">
    <source>
        <dbReference type="SAM" id="MobiDB-lite"/>
    </source>
</evidence>
<keyword evidence="4" id="KW-1185">Reference proteome</keyword>
<feature type="region of interest" description="Disordered" evidence="1">
    <location>
        <begin position="392"/>
        <end position="461"/>
    </location>
</feature>
<reference evidence="3 4" key="1">
    <citation type="submission" date="2016-05" db="EMBL/GenBank/DDBJ databases">
        <title>Comparative analysis of secretome profiles of manganese(II)-oxidizing ascomycete fungi.</title>
        <authorList>
            <consortium name="DOE Joint Genome Institute"/>
            <person name="Zeiner C.A."/>
            <person name="Purvine S.O."/>
            <person name="Zink E.M."/>
            <person name="Wu S."/>
            <person name="Pasa-Tolic L."/>
            <person name="Chaput D.L."/>
            <person name="Haridas S."/>
            <person name="Grigoriev I.V."/>
            <person name="Santelli C.M."/>
            <person name="Hansel C.M."/>
        </authorList>
    </citation>
    <scope>NUCLEOTIDE SEQUENCE [LARGE SCALE GENOMIC DNA]</scope>
    <source>
        <strain evidence="3 4">SRC1lrK2f</strain>
    </source>
</reference>
<dbReference type="GO" id="GO:0006396">
    <property type="term" value="P:RNA processing"/>
    <property type="evidence" value="ECO:0007669"/>
    <property type="project" value="InterPro"/>
</dbReference>
<gene>
    <name evidence="3" type="ORF">CC77DRAFT_788520</name>
</gene>
<sequence>MPPKPKQWTSCRLQKWPGPLRRVRCRLPAKLSGRSNPFTWHVKRSLHNQNHKSIWSRDDIQENSTYSNFKARNPHLFQRKDQIFPELEANRLQLHTSPPIVYHDLVDVAAKVGRVEERIGYNFKNKMLCIEALKLTSSAIPLYFGGKTYHVDRNNRMALLGDRILTLALCDTWFQTGNPAANYSKMQSKLESRKVLREKGKALGIRENLVWYNQWTPKPNANFDADDAYGEAVAEAVEAILGAVWVDSGKSIETVKEVIKKAALDTHKQLKVDVPSQDRYKKKELSKLRNLENEVLMRRKKESKRSRIEYETEQKQLRIDREKSQSLNEEAQPESRNPALRSKLTHFLKRSLGAMVARWSSVESINTKGSKPNPCAIAAASRLSKERNMLNDKSGHDYLTADSGRQLSSVSRIEDEEKVDTPCESGDQDPQISSPAKEAGRRAKGQSQQIDAMSTGLSQDKLPMEELAGLNTEDQRRKETLWLRALGMQGMLKMRGIDIDVWNLYQNMEVSVRKNSKARDRVRLPVEELRVSHPEHRRVNMKCRLRAVAIQHMLKTRGIDIDVESLYQDVKFISIKDLKSLTVEEARSIQENSVPVWKIIGQEKFSTKIKSASPALESGRNGTVTPPVPVSGQRLSSSPEQPSPKKRARSARKIREKTLQKLSRHLENTGFESASAVNSRDENKEMKLRTKDVEQLERDILSSHRDIWQANGTADSSWKPTKRSYDRVANIHLSRDYQILAEQLARRTPTTREATNEEDAGPRNSLQEDLLEADINYRPFVQLESDKSATEVPATPATPATPRPGPRRKLTLYTPSIRRHMILSALSQRAY</sequence>
<organism evidence="3 4">
    <name type="scientific">Alternaria alternata</name>
    <name type="common">Alternaria rot fungus</name>
    <name type="synonym">Torula alternata</name>
    <dbReference type="NCBI Taxonomy" id="5599"/>
    <lineage>
        <taxon>Eukaryota</taxon>
        <taxon>Fungi</taxon>
        <taxon>Dikarya</taxon>
        <taxon>Ascomycota</taxon>
        <taxon>Pezizomycotina</taxon>
        <taxon>Dothideomycetes</taxon>
        <taxon>Pleosporomycetidae</taxon>
        <taxon>Pleosporales</taxon>
        <taxon>Pleosporineae</taxon>
        <taxon>Pleosporaceae</taxon>
        <taxon>Alternaria</taxon>
        <taxon>Alternaria sect. Alternaria</taxon>
        <taxon>Alternaria alternata complex</taxon>
    </lineage>
</organism>
<feature type="region of interest" description="Disordered" evidence="1">
    <location>
        <begin position="611"/>
        <end position="652"/>
    </location>
</feature>
<feature type="compositionally biased region" description="Basic and acidic residues" evidence="1">
    <location>
        <begin position="412"/>
        <end position="421"/>
    </location>
</feature>
<dbReference type="Pfam" id="PF00636">
    <property type="entry name" value="Ribonuclease_3"/>
    <property type="match status" value="1"/>
</dbReference>
<dbReference type="PROSITE" id="PS50142">
    <property type="entry name" value="RNASE_3_2"/>
    <property type="match status" value="1"/>
</dbReference>
<dbReference type="RefSeq" id="XP_018387583.1">
    <property type="nucleotide sequence ID" value="XM_018533183.1"/>
</dbReference>
<protein>
    <recommendedName>
        <fullName evidence="2">RNase III domain-containing protein</fullName>
    </recommendedName>
</protein>
<dbReference type="SMART" id="SM00535">
    <property type="entry name" value="RIBOc"/>
    <property type="match status" value="1"/>
</dbReference>
<dbReference type="AlphaFoldDB" id="A0A177DT36"/>
<accession>A0A177DT36</accession>
<dbReference type="EMBL" id="KV441475">
    <property type="protein sequence ID" value="OAG22162.1"/>
    <property type="molecule type" value="Genomic_DNA"/>
</dbReference>
<feature type="region of interest" description="Disordered" evidence="1">
    <location>
        <begin position="302"/>
        <end position="341"/>
    </location>
</feature>
<evidence type="ECO:0000313" key="3">
    <source>
        <dbReference type="EMBL" id="OAG22162.1"/>
    </source>
</evidence>
<evidence type="ECO:0000313" key="4">
    <source>
        <dbReference type="Proteomes" id="UP000077248"/>
    </source>
</evidence>
<feature type="compositionally biased region" description="Basic and acidic residues" evidence="1">
    <location>
        <begin position="305"/>
        <end position="324"/>
    </location>
</feature>
<feature type="compositionally biased region" description="Polar residues" evidence="1">
    <location>
        <begin position="445"/>
        <end position="458"/>
    </location>
</feature>
<dbReference type="InterPro" id="IPR000999">
    <property type="entry name" value="RNase_III_dom"/>
</dbReference>
<dbReference type="GeneID" id="29118777"/>